<proteinExistence type="predicted"/>
<feature type="non-terminal residue" evidence="1">
    <location>
        <position position="112"/>
    </location>
</feature>
<dbReference type="EMBL" id="CM056741">
    <property type="protein sequence ID" value="KAJ8688575.1"/>
    <property type="molecule type" value="Genomic_DNA"/>
</dbReference>
<keyword evidence="2" id="KW-1185">Reference proteome</keyword>
<reference evidence="1" key="1">
    <citation type="submission" date="2023-04" db="EMBL/GenBank/DDBJ databases">
        <title>A chromosome-level genome assembly of the parasitoid wasp Eretmocerus hayati.</title>
        <authorList>
            <person name="Zhong Y."/>
            <person name="Liu S."/>
            <person name="Liu Y."/>
        </authorList>
    </citation>
    <scope>NUCLEOTIDE SEQUENCE</scope>
    <source>
        <strain evidence="1">ZJU_SS_LIU_2023</strain>
    </source>
</reference>
<organism evidence="1 2">
    <name type="scientific">Eretmocerus hayati</name>
    <dbReference type="NCBI Taxonomy" id="131215"/>
    <lineage>
        <taxon>Eukaryota</taxon>
        <taxon>Metazoa</taxon>
        <taxon>Ecdysozoa</taxon>
        <taxon>Arthropoda</taxon>
        <taxon>Hexapoda</taxon>
        <taxon>Insecta</taxon>
        <taxon>Pterygota</taxon>
        <taxon>Neoptera</taxon>
        <taxon>Endopterygota</taxon>
        <taxon>Hymenoptera</taxon>
        <taxon>Apocrita</taxon>
        <taxon>Proctotrupomorpha</taxon>
        <taxon>Chalcidoidea</taxon>
        <taxon>Aphelinidae</taxon>
        <taxon>Aphelininae</taxon>
        <taxon>Eretmocerus</taxon>
    </lineage>
</organism>
<comment type="caution">
    <text evidence="1">The sequence shown here is derived from an EMBL/GenBank/DDBJ whole genome shotgun (WGS) entry which is preliminary data.</text>
</comment>
<evidence type="ECO:0000313" key="1">
    <source>
        <dbReference type="EMBL" id="KAJ8688575.1"/>
    </source>
</evidence>
<protein>
    <submittedName>
        <fullName evidence="1">Uncharacterized protein</fullName>
    </submittedName>
</protein>
<dbReference type="Proteomes" id="UP001239111">
    <property type="component" value="Chromosome 1"/>
</dbReference>
<accession>A0ACC2Q3D7</accession>
<gene>
    <name evidence="1" type="ORF">QAD02_024370</name>
</gene>
<evidence type="ECO:0000313" key="2">
    <source>
        <dbReference type="Proteomes" id="UP001239111"/>
    </source>
</evidence>
<name>A0ACC2Q3D7_9HYME</name>
<sequence>MVRQKETALKQPADPEAANVIVGSTDPDHLHEQNQNNEHLELGELIAAIDEKDRTIGNLRLLSVTLTAVIVCLVGFIFLTQSNVLQNDRADVPIVNDADYANQIEALQRDCD</sequence>